<feature type="region of interest" description="Disordered" evidence="1">
    <location>
        <begin position="26"/>
        <end position="63"/>
    </location>
</feature>
<name>A0A1G9VNR1_9EURY</name>
<organism evidence="2 3">
    <name type="scientific">Halogranum gelatinilyticum</name>
    <dbReference type="NCBI Taxonomy" id="660521"/>
    <lineage>
        <taxon>Archaea</taxon>
        <taxon>Methanobacteriati</taxon>
        <taxon>Methanobacteriota</taxon>
        <taxon>Stenosarchaea group</taxon>
        <taxon>Halobacteria</taxon>
        <taxon>Halobacteriales</taxon>
        <taxon>Haloferacaceae</taxon>
    </lineage>
</organism>
<dbReference type="Gene3D" id="2.50.20.20">
    <property type="match status" value="1"/>
</dbReference>
<dbReference type="InterPro" id="IPR055959">
    <property type="entry name" value="DUF7537"/>
</dbReference>
<dbReference type="Proteomes" id="UP000199451">
    <property type="component" value="Unassembled WGS sequence"/>
</dbReference>
<evidence type="ECO:0000256" key="1">
    <source>
        <dbReference type="SAM" id="MobiDB-lite"/>
    </source>
</evidence>
<keyword evidence="3" id="KW-1185">Reference proteome</keyword>
<dbReference type="Pfam" id="PF24381">
    <property type="entry name" value="DUF7537"/>
    <property type="match status" value="1"/>
</dbReference>
<dbReference type="OrthoDB" id="248642at2157"/>
<dbReference type="AlphaFoldDB" id="A0A1G9VNR1"/>
<sequence>MLSHHRLLTILLVTLVVLAGCLGGAGTDTGTDTPDASPTTTAPTTGESTGDDAPAAGTHPLESTTLATSHTTALRDAESFKLDYSIRTTRSTPNETQEFAFDWTVRADVDSGAQLIHANLSGIGDRPDTTMVFDLYVAPDGTAVQRSSFGDSVQYQRVPADEYNLSTYLSAMNVTTDLDAESENVTYEGTTTVDGETLHVYTVSDVDQLSLPDSTASTAEFDTSSVGVFDLRLLVDDAGVIRQLSYDVEVAEGGETVRLQFELRYSDIGTTVVEEPEWVSEATTQSDY</sequence>
<gene>
    <name evidence="2" type="ORF">SAMN04487949_2437</name>
</gene>
<dbReference type="PROSITE" id="PS51257">
    <property type="entry name" value="PROKAR_LIPOPROTEIN"/>
    <property type="match status" value="1"/>
</dbReference>
<proteinExistence type="predicted"/>
<dbReference type="EMBL" id="FNHL01000003">
    <property type="protein sequence ID" value="SDM73455.1"/>
    <property type="molecule type" value="Genomic_DNA"/>
</dbReference>
<accession>A0A1G9VNR1</accession>
<evidence type="ECO:0000313" key="3">
    <source>
        <dbReference type="Proteomes" id="UP000199451"/>
    </source>
</evidence>
<evidence type="ECO:0000313" key="2">
    <source>
        <dbReference type="EMBL" id="SDM73455.1"/>
    </source>
</evidence>
<reference evidence="3" key="1">
    <citation type="submission" date="2016-10" db="EMBL/GenBank/DDBJ databases">
        <authorList>
            <person name="Varghese N."/>
            <person name="Submissions S."/>
        </authorList>
    </citation>
    <scope>NUCLEOTIDE SEQUENCE [LARGE SCALE GENOMIC DNA]</scope>
    <source>
        <strain evidence="3">CGMCC 1.10119</strain>
    </source>
</reference>
<dbReference type="RefSeq" id="WP_089697751.1">
    <property type="nucleotide sequence ID" value="NZ_FNHL01000003.1"/>
</dbReference>
<feature type="compositionally biased region" description="Low complexity" evidence="1">
    <location>
        <begin position="28"/>
        <end position="48"/>
    </location>
</feature>
<protein>
    <submittedName>
        <fullName evidence="2">Uncharacterized protein</fullName>
    </submittedName>
</protein>